<dbReference type="RefSeq" id="WP_273938435.1">
    <property type="nucleotide sequence ID" value="NZ_CP097263.1"/>
</dbReference>
<evidence type="ECO:0000313" key="3">
    <source>
        <dbReference type="Proteomes" id="UP001589810"/>
    </source>
</evidence>
<dbReference type="InterPro" id="IPR010982">
    <property type="entry name" value="Lambda_DNA-bd_dom_sf"/>
</dbReference>
<comment type="caution">
    <text evidence="2">The sequence shown here is derived from an EMBL/GenBank/DDBJ whole genome shotgun (WGS) entry which is preliminary data.</text>
</comment>
<gene>
    <name evidence="2" type="ORF">ACFFH7_39820</name>
</gene>
<dbReference type="PROSITE" id="PS50943">
    <property type="entry name" value="HTH_CROC1"/>
    <property type="match status" value="1"/>
</dbReference>
<dbReference type="Pfam" id="PF13560">
    <property type="entry name" value="HTH_31"/>
    <property type="match status" value="1"/>
</dbReference>
<dbReference type="SMART" id="SM00530">
    <property type="entry name" value="HTH_XRE"/>
    <property type="match status" value="1"/>
</dbReference>
<feature type="domain" description="HTH cro/C1-type" evidence="1">
    <location>
        <begin position="32"/>
        <end position="94"/>
    </location>
</feature>
<dbReference type="Gene3D" id="1.10.260.40">
    <property type="entry name" value="lambda repressor-like DNA-binding domains"/>
    <property type="match status" value="1"/>
</dbReference>
<dbReference type="InterPro" id="IPR001387">
    <property type="entry name" value="Cro/C1-type_HTH"/>
</dbReference>
<accession>A0ABV6N5G3</accession>
<keyword evidence="3" id="KW-1185">Reference proteome</keyword>
<organism evidence="2 3">
    <name type="scientific">Kutzneria chonburiensis</name>
    <dbReference type="NCBI Taxonomy" id="1483604"/>
    <lineage>
        <taxon>Bacteria</taxon>
        <taxon>Bacillati</taxon>
        <taxon>Actinomycetota</taxon>
        <taxon>Actinomycetes</taxon>
        <taxon>Pseudonocardiales</taxon>
        <taxon>Pseudonocardiaceae</taxon>
        <taxon>Kutzneria</taxon>
    </lineage>
</organism>
<sequence length="104" mass="11911">MTDQDWTSAWIDDAERPVDPMEELAITLGTEIRELREGLGWSRSMLVRRSGTARSWLTRLEDGNGLPSVVVLQRLASVMGKRLWITLIDERDRLPPRYSTGKEV</sequence>
<dbReference type="CDD" id="cd00093">
    <property type="entry name" value="HTH_XRE"/>
    <property type="match status" value="1"/>
</dbReference>
<proteinExistence type="predicted"/>
<reference evidence="2 3" key="1">
    <citation type="submission" date="2024-09" db="EMBL/GenBank/DDBJ databases">
        <authorList>
            <person name="Sun Q."/>
            <person name="Mori K."/>
        </authorList>
    </citation>
    <scope>NUCLEOTIDE SEQUENCE [LARGE SCALE GENOMIC DNA]</scope>
    <source>
        <strain evidence="2 3">TBRC 1432</strain>
    </source>
</reference>
<name>A0ABV6N5G3_9PSEU</name>
<dbReference type="Proteomes" id="UP001589810">
    <property type="component" value="Unassembled WGS sequence"/>
</dbReference>
<protein>
    <submittedName>
        <fullName evidence="2">Helix-turn-helix domain-containing protein</fullName>
    </submittedName>
</protein>
<evidence type="ECO:0000259" key="1">
    <source>
        <dbReference type="PROSITE" id="PS50943"/>
    </source>
</evidence>
<evidence type="ECO:0000313" key="2">
    <source>
        <dbReference type="EMBL" id="MFC0547712.1"/>
    </source>
</evidence>
<dbReference type="EMBL" id="JBHLUD010000014">
    <property type="protein sequence ID" value="MFC0547712.1"/>
    <property type="molecule type" value="Genomic_DNA"/>
</dbReference>
<dbReference type="SUPFAM" id="SSF47413">
    <property type="entry name" value="lambda repressor-like DNA-binding domains"/>
    <property type="match status" value="1"/>
</dbReference>